<feature type="compositionally biased region" description="Low complexity" evidence="1">
    <location>
        <begin position="139"/>
        <end position="154"/>
    </location>
</feature>
<comment type="caution">
    <text evidence="3">The sequence shown here is derived from an EMBL/GenBank/DDBJ whole genome shotgun (WGS) entry which is preliminary data.</text>
</comment>
<reference evidence="3 4" key="1">
    <citation type="submission" date="2019-02" db="EMBL/GenBank/DDBJ databases">
        <title>Pedobacter sp. nov., a novel speices isolated from soil of pinguins habitat in Antarcitica.</title>
        <authorList>
            <person name="He R.-H."/>
        </authorList>
    </citation>
    <scope>NUCLEOTIDE SEQUENCE [LARGE SCALE GENOMIC DNA]</scope>
    <source>
        <strain evidence="3 4">E01020</strain>
    </source>
</reference>
<evidence type="ECO:0000256" key="2">
    <source>
        <dbReference type="SAM" id="Phobius"/>
    </source>
</evidence>
<feature type="transmembrane region" description="Helical" evidence="2">
    <location>
        <begin position="99"/>
        <end position="117"/>
    </location>
</feature>
<dbReference type="AlphaFoldDB" id="A0A4R5MNM5"/>
<dbReference type="RefSeq" id="WP_133261278.1">
    <property type="nucleotide sequence ID" value="NZ_SJCY01000002.1"/>
</dbReference>
<keyword evidence="2" id="KW-0812">Transmembrane</keyword>
<sequence length="161" mass="17727">MQNYDSSAGAGFMSAFIGAYFIFILFIWALSVAGMWKTFEKAGKPGWAAIIPIYNIIIMLEIVGKPMIWILWLLIPCVNIVFSVWLINLMSKSFGKSEGYTIGLIFLGFIFWPMLGFGDAKYVGPSAAEAQNGGFGNNPFNNQNNPFGNQNNPNDTPPPAL</sequence>
<accession>A0A4R5MNM5</accession>
<feature type="region of interest" description="Disordered" evidence="1">
    <location>
        <begin position="139"/>
        <end position="161"/>
    </location>
</feature>
<proteinExistence type="predicted"/>
<feature type="transmembrane region" description="Helical" evidence="2">
    <location>
        <begin position="69"/>
        <end position="87"/>
    </location>
</feature>
<gene>
    <name evidence="3" type="ORF">EZJ43_03445</name>
</gene>
<dbReference type="Pfam" id="PF18936">
    <property type="entry name" value="DUF5684"/>
    <property type="match status" value="1"/>
</dbReference>
<organism evidence="3 4">
    <name type="scientific">Pedobacter changchengzhani</name>
    <dbReference type="NCBI Taxonomy" id="2529274"/>
    <lineage>
        <taxon>Bacteria</taxon>
        <taxon>Pseudomonadati</taxon>
        <taxon>Bacteroidota</taxon>
        <taxon>Sphingobacteriia</taxon>
        <taxon>Sphingobacteriales</taxon>
        <taxon>Sphingobacteriaceae</taxon>
        <taxon>Pedobacter</taxon>
    </lineage>
</organism>
<evidence type="ECO:0000256" key="1">
    <source>
        <dbReference type="SAM" id="MobiDB-lite"/>
    </source>
</evidence>
<keyword evidence="2" id="KW-0472">Membrane</keyword>
<dbReference type="InterPro" id="IPR043739">
    <property type="entry name" value="DUF5684"/>
</dbReference>
<feature type="transmembrane region" description="Helical" evidence="2">
    <location>
        <begin position="45"/>
        <end position="63"/>
    </location>
</feature>
<protein>
    <recommendedName>
        <fullName evidence="5">Signal peptidase I</fullName>
    </recommendedName>
</protein>
<dbReference type="OrthoDB" id="2376202at2"/>
<feature type="transmembrane region" description="Helical" evidence="2">
    <location>
        <begin position="12"/>
        <end position="33"/>
    </location>
</feature>
<dbReference type="Proteomes" id="UP000295668">
    <property type="component" value="Unassembled WGS sequence"/>
</dbReference>
<dbReference type="EMBL" id="SJCY01000002">
    <property type="protein sequence ID" value="TDG37186.1"/>
    <property type="molecule type" value="Genomic_DNA"/>
</dbReference>
<evidence type="ECO:0008006" key="5">
    <source>
        <dbReference type="Google" id="ProtNLM"/>
    </source>
</evidence>
<keyword evidence="2" id="KW-1133">Transmembrane helix</keyword>
<keyword evidence="4" id="KW-1185">Reference proteome</keyword>
<name>A0A4R5MNM5_9SPHI</name>
<evidence type="ECO:0000313" key="4">
    <source>
        <dbReference type="Proteomes" id="UP000295668"/>
    </source>
</evidence>
<evidence type="ECO:0000313" key="3">
    <source>
        <dbReference type="EMBL" id="TDG37186.1"/>
    </source>
</evidence>